<feature type="DNA-binding region" description="H-T-H motif" evidence="4">
    <location>
        <begin position="34"/>
        <end position="53"/>
    </location>
</feature>
<protein>
    <submittedName>
        <fullName evidence="6">TetR family transcriptional regulator</fullName>
    </submittedName>
</protein>
<keyword evidence="1" id="KW-0805">Transcription regulation</keyword>
<dbReference type="GO" id="GO:0003700">
    <property type="term" value="F:DNA-binding transcription factor activity"/>
    <property type="evidence" value="ECO:0007669"/>
    <property type="project" value="TreeGrafter"/>
</dbReference>
<sequence>MVDTAYVAGEGALRRRLVEVGTAMLDEGGLAAVSLRAIARQAGVSHGAPRRHFPTHAALLAAIAAEGLADLASRLAGVRAAGEAAGASPHECVVDAGSAYVRFARERPAMFELMFRHDILVGSGENLRERSLPLFDAWTDLVRAALPALPAPPAGAGAGAPEQVRRRALLAWTHLHGIAVLAANESLGLVTASPDPTELVVEAIGVHLCPDAGPH</sequence>
<dbReference type="PANTHER" id="PTHR30055">
    <property type="entry name" value="HTH-TYPE TRANSCRIPTIONAL REGULATOR RUTR"/>
    <property type="match status" value="1"/>
</dbReference>
<dbReference type="EMBL" id="MAXA01000213">
    <property type="protein sequence ID" value="OHV28260.1"/>
    <property type="molecule type" value="Genomic_DNA"/>
</dbReference>
<dbReference type="PANTHER" id="PTHR30055:SF220">
    <property type="entry name" value="TETR-FAMILY REGULATORY PROTEIN"/>
    <property type="match status" value="1"/>
</dbReference>
<evidence type="ECO:0000256" key="4">
    <source>
        <dbReference type="PROSITE-ProRule" id="PRU00335"/>
    </source>
</evidence>
<dbReference type="AlphaFoldDB" id="A0A1S1Q2S1"/>
<feature type="domain" description="HTH tetR-type" evidence="5">
    <location>
        <begin position="11"/>
        <end position="71"/>
    </location>
</feature>
<keyword evidence="2 4" id="KW-0238">DNA-binding</keyword>
<dbReference type="InterPro" id="IPR050109">
    <property type="entry name" value="HTH-type_TetR-like_transc_reg"/>
</dbReference>
<dbReference type="Pfam" id="PF13305">
    <property type="entry name" value="TetR_C_33"/>
    <property type="match status" value="1"/>
</dbReference>
<evidence type="ECO:0000256" key="1">
    <source>
        <dbReference type="ARBA" id="ARBA00023015"/>
    </source>
</evidence>
<dbReference type="Proteomes" id="UP000179769">
    <property type="component" value="Unassembled WGS sequence"/>
</dbReference>
<dbReference type="Gene3D" id="1.10.357.10">
    <property type="entry name" value="Tetracycline Repressor, domain 2"/>
    <property type="match status" value="1"/>
</dbReference>
<proteinExistence type="predicted"/>
<accession>A0A1S1Q2S1</accession>
<dbReference type="InterPro" id="IPR001647">
    <property type="entry name" value="HTH_TetR"/>
</dbReference>
<keyword evidence="3" id="KW-0804">Transcription</keyword>
<dbReference type="OrthoDB" id="3173376at2"/>
<organism evidence="6 7">
    <name type="scientific">Parafrankia soli</name>
    <dbReference type="NCBI Taxonomy" id="2599596"/>
    <lineage>
        <taxon>Bacteria</taxon>
        <taxon>Bacillati</taxon>
        <taxon>Actinomycetota</taxon>
        <taxon>Actinomycetes</taxon>
        <taxon>Frankiales</taxon>
        <taxon>Frankiaceae</taxon>
        <taxon>Parafrankia</taxon>
    </lineage>
</organism>
<comment type="caution">
    <text evidence="6">The sequence shown here is derived from an EMBL/GenBank/DDBJ whole genome shotgun (WGS) entry which is preliminary data.</text>
</comment>
<evidence type="ECO:0000313" key="7">
    <source>
        <dbReference type="Proteomes" id="UP000179769"/>
    </source>
</evidence>
<dbReference type="SUPFAM" id="SSF48498">
    <property type="entry name" value="Tetracyclin repressor-like, C-terminal domain"/>
    <property type="match status" value="1"/>
</dbReference>
<dbReference type="PROSITE" id="PS50977">
    <property type="entry name" value="HTH_TETR_2"/>
    <property type="match status" value="1"/>
</dbReference>
<dbReference type="InterPro" id="IPR009057">
    <property type="entry name" value="Homeodomain-like_sf"/>
</dbReference>
<keyword evidence="7" id="KW-1185">Reference proteome</keyword>
<reference evidence="7" key="1">
    <citation type="submission" date="2016-07" db="EMBL/GenBank/DDBJ databases">
        <title>Frankia sp. NRRL B-16219 Genome sequencing.</title>
        <authorList>
            <person name="Ghodhbane-Gtari F."/>
            <person name="Swanson E."/>
            <person name="Gueddou A."/>
            <person name="Louati M."/>
            <person name="Nouioui I."/>
            <person name="Hezbri K."/>
            <person name="Abebe-Akele F."/>
            <person name="Simpson S."/>
            <person name="Morris K."/>
            <person name="Thomas K."/>
            <person name="Gtari M."/>
            <person name="Tisa L.S."/>
        </authorList>
    </citation>
    <scope>NUCLEOTIDE SEQUENCE [LARGE SCALE GENOMIC DNA]</scope>
    <source>
        <strain evidence="7">NRRL B-16219</strain>
    </source>
</reference>
<evidence type="ECO:0000256" key="2">
    <source>
        <dbReference type="ARBA" id="ARBA00023125"/>
    </source>
</evidence>
<evidence type="ECO:0000256" key="3">
    <source>
        <dbReference type="ARBA" id="ARBA00023163"/>
    </source>
</evidence>
<dbReference type="InterPro" id="IPR036271">
    <property type="entry name" value="Tet_transcr_reg_TetR-rel_C_sf"/>
</dbReference>
<gene>
    <name evidence="6" type="ORF">BBK14_03635</name>
</gene>
<dbReference type="GO" id="GO:0000976">
    <property type="term" value="F:transcription cis-regulatory region binding"/>
    <property type="evidence" value="ECO:0007669"/>
    <property type="project" value="TreeGrafter"/>
</dbReference>
<evidence type="ECO:0000259" key="5">
    <source>
        <dbReference type="PROSITE" id="PS50977"/>
    </source>
</evidence>
<dbReference type="RefSeq" id="WP_071063629.1">
    <property type="nucleotide sequence ID" value="NZ_MAXA01000213.1"/>
</dbReference>
<dbReference type="InterPro" id="IPR025996">
    <property type="entry name" value="MT1864/Rv1816-like_C"/>
</dbReference>
<evidence type="ECO:0000313" key="6">
    <source>
        <dbReference type="EMBL" id="OHV28260.1"/>
    </source>
</evidence>
<dbReference type="Pfam" id="PF00440">
    <property type="entry name" value="TetR_N"/>
    <property type="match status" value="1"/>
</dbReference>
<name>A0A1S1Q2S1_9ACTN</name>
<dbReference type="SUPFAM" id="SSF46689">
    <property type="entry name" value="Homeodomain-like"/>
    <property type="match status" value="1"/>
</dbReference>